<comment type="caution">
    <text evidence="7">The sequence shown here is derived from an EMBL/GenBank/DDBJ whole genome shotgun (WGS) entry which is preliminary data.</text>
</comment>
<keyword evidence="2" id="KW-0004">4Fe-4S</keyword>
<gene>
    <name evidence="7" type="ORF">JKJ07_00140</name>
</gene>
<sequence length="210" mass="23022">MNLSVSRIADRTEVLGPGIRAALWVRGCPLNCTGCISAEDIPFEGGTPWSVDDLAARFLSLPDEVTGITFSGGEPMAQAAGLAALTDRIRAVRDWSVMAYSGFTLTHLRRHGSDDQRALLSRLDVLVDGPYVRAQHAPLRWRGSRNQGLHYLTDRHRPDERDDFAGLEFAVDDGRISWIGVPPVAGFRSNFENAMRTQGVNFSVEGPDVS</sequence>
<accession>A0ABS1VDE5</accession>
<evidence type="ECO:0000256" key="6">
    <source>
        <dbReference type="ARBA" id="ARBA00023014"/>
    </source>
</evidence>
<protein>
    <submittedName>
        <fullName evidence="7">Radical SAM protein</fullName>
    </submittedName>
</protein>
<dbReference type="SFLD" id="SFLDS00029">
    <property type="entry name" value="Radical_SAM"/>
    <property type="match status" value="1"/>
</dbReference>
<keyword evidence="6" id="KW-0411">Iron-sulfur</keyword>
<dbReference type="InterPro" id="IPR007197">
    <property type="entry name" value="rSAM"/>
</dbReference>
<dbReference type="CDD" id="cd01335">
    <property type="entry name" value="Radical_SAM"/>
    <property type="match status" value="1"/>
</dbReference>
<evidence type="ECO:0000256" key="4">
    <source>
        <dbReference type="ARBA" id="ARBA00022723"/>
    </source>
</evidence>
<evidence type="ECO:0000256" key="3">
    <source>
        <dbReference type="ARBA" id="ARBA00022691"/>
    </source>
</evidence>
<evidence type="ECO:0000256" key="5">
    <source>
        <dbReference type="ARBA" id="ARBA00023004"/>
    </source>
</evidence>
<reference evidence="7 8" key="1">
    <citation type="submission" date="2021-01" db="EMBL/GenBank/DDBJ databases">
        <title>Actinoplanes sp. nov. LDG1-01 isolated from lichen.</title>
        <authorList>
            <person name="Saeng-In P."/>
            <person name="Phongsopitanun W."/>
            <person name="Kanchanasin P."/>
            <person name="Yuki M."/>
            <person name="Kudo T."/>
            <person name="Ohkuma M."/>
            <person name="Tanasupawat S."/>
        </authorList>
    </citation>
    <scope>NUCLEOTIDE SEQUENCE [LARGE SCALE GENOMIC DNA]</scope>
    <source>
        <strain evidence="7 8">LDG1-01</strain>
    </source>
</reference>
<evidence type="ECO:0000256" key="2">
    <source>
        <dbReference type="ARBA" id="ARBA00022485"/>
    </source>
</evidence>
<proteinExistence type="predicted"/>
<dbReference type="SFLD" id="SFLDF00299">
    <property type="entry name" value="anaerobic_ribonucleoside-triph"/>
    <property type="match status" value="1"/>
</dbReference>
<comment type="cofactor">
    <cofactor evidence="1">
        <name>[4Fe-4S] cluster</name>
        <dbReference type="ChEBI" id="CHEBI:49883"/>
    </cofactor>
</comment>
<name>A0ABS1VDE5_9ACTN</name>
<evidence type="ECO:0000313" key="7">
    <source>
        <dbReference type="EMBL" id="MBL7252713.1"/>
    </source>
</evidence>
<dbReference type="Pfam" id="PF13353">
    <property type="entry name" value="Fer4_12"/>
    <property type="match status" value="1"/>
</dbReference>
<evidence type="ECO:0000256" key="1">
    <source>
        <dbReference type="ARBA" id="ARBA00001966"/>
    </source>
</evidence>
<keyword evidence="8" id="KW-1185">Reference proteome</keyword>
<keyword evidence="4" id="KW-0479">Metal-binding</keyword>
<dbReference type="PANTHER" id="PTHR30352">
    <property type="entry name" value="PYRUVATE FORMATE-LYASE-ACTIVATING ENZYME"/>
    <property type="match status" value="1"/>
</dbReference>
<dbReference type="SFLD" id="SFLDG01066">
    <property type="entry name" value="organic_radical-activating_enz"/>
    <property type="match status" value="1"/>
</dbReference>
<dbReference type="SFLD" id="SFLDG01063">
    <property type="entry name" value="activating_enzymes__group_1"/>
    <property type="match status" value="1"/>
</dbReference>
<organism evidence="7 8">
    <name type="scientific">Paractinoplanes lichenicola</name>
    <dbReference type="NCBI Taxonomy" id="2802976"/>
    <lineage>
        <taxon>Bacteria</taxon>
        <taxon>Bacillati</taxon>
        <taxon>Actinomycetota</taxon>
        <taxon>Actinomycetes</taxon>
        <taxon>Micromonosporales</taxon>
        <taxon>Micromonosporaceae</taxon>
        <taxon>Paractinoplanes</taxon>
    </lineage>
</organism>
<dbReference type="EMBL" id="JAENHO010000001">
    <property type="protein sequence ID" value="MBL7252713.1"/>
    <property type="molecule type" value="Genomic_DNA"/>
</dbReference>
<dbReference type="Proteomes" id="UP000598996">
    <property type="component" value="Unassembled WGS sequence"/>
</dbReference>
<dbReference type="InterPro" id="IPR034457">
    <property type="entry name" value="Organic_radical-activating"/>
</dbReference>
<evidence type="ECO:0000313" key="8">
    <source>
        <dbReference type="Proteomes" id="UP000598996"/>
    </source>
</evidence>
<keyword evidence="5" id="KW-0408">Iron</keyword>
<dbReference type="InterPro" id="IPR013785">
    <property type="entry name" value="Aldolase_TIM"/>
</dbReference>
<dbReference type="RefSeq" id="WP_202989074.1">
    <property type="nucleotide sequence ID" value="NZ_JAENHO010000001.1"/>
</dbReference>
<dbReference type="InterPro" id="IPR012837">
    <property type="entry name" value="NrdG"/>
</dbReference>
<dbReference type="InterPro" id="IPR058240">
    <property type="entry name" value="rSAM_sf"/>
</dbReference>
<keyword evidence="3" id="KW-0949">S-adenosyl-L-methionine</keyword>
<dbReference type="Gene3D" id="3.20.20.70">
    <property type="entry name" value="Aldolase class I"/>
    <property type="match status" value="1"/>
</dbReference>
<dbReference type="PANTHER" id="PTHR30352:SF2">
    <property type="entry name" value="ANAEROBIC RIBONUCLEOSIDE-TRIPHOSPHATE REDUCTASE-ACTIVATING PROTEIN"/>
    <property type="match status" value="1"/>
</dbReference>
<dbReference type="SUPFAM" id="SSF102114">
    <property type="entry name" value="Radical SAM enzymes"/>
    <property type="match status" value="1"/>
</dbReference>